<sequence>MSQVTIVQVDFSSQEVIGLFPMDPRHVPDAPQGSYYLVPGVDFPATTIVAMGQLWDGTRDPQATGFADPAPVDPATLPTTQTEALDAAEAALREGLDLIAQARALG</sequence>
<reference evidence="1" key="1">
    <citation type="submission" date="2020-04" db="EMBL/GenBank/DDBJ databases">
        <authorList>
            <person name="Chiriac C."/>
            <person name="Salcher M."/>
            <person name="Ghai R."/>
            <person name="Kavagutti S V."/>
        </authorList>
    </citation>
    <scope>NUCLEOTIDE SEQUENCE</scope>
</reference>
<organism evidence="1">
    <name type="scientific">uncultured Caudovirales phage</name>
    <dbReference type="NCBI Taxonomy" id="2100421"/>
    <lineage>
        <taxon>Viruses</taxon>
        <taxon>Duplodnaviria</taxon>
        <taxon>Heunggongvirae</taxon>
        <taxon>Uroviricota</taxon>
        <taxon>Caudoviricetes</taxon>
        <taxon>Peduoviridae</taxon>
        <taxon>Maltschvirus</taxon>
        <taxon>Maltschvirus maltsch</taxon>
    </lineage>
</organism>
<accession>A0A6J5KKQ3</accession>
<dbReference type="EMBL" id="LR796135">
    <property type="protein sequence ID" value="CAB4120779.1"/>
    <property type="molecule type" value="Genomic_DNA"/>
</dbReference>
<gene>
    <name evidence="1" type="ORF">UFOVP5_16</name>
</gene>
<protein>
    <submittedName>
        <fullName evidence="1">Uncharacterized protein</fullName>
    </submittedName>
</protein>
<evidence type="ECO:0000313" key="1">
    <source>
        <dbReference type="EMBL" id="CAB4120779.1"/>
    </source>
</evidence>
<name>A0A6J5KKQ3_9CAUD</name>
<proteinExistence type="predicted"/>